<name>A0A8S9Y9I0_9TREM</name>
<keyword evidence="4" id="KW-1185">Reference proteome</keyword>
<organism evidence="3 4">
    <name type="scientific">Paragonimus skrjabini miyazakii</name>
    <dbReference type="NCBI Taxonomy" id="59628"/>
    <lineage>
        <taxon>Eukaryota</taxon>
        <taxon>Metazoa</taxon>
        <taxon>Spiralia</taxon>
        <taxon>Lophotrochozoa</taxon>
        <taxon>Platyhelminthes</taxon>
        <taxon>Trematoda</taxon>
        <taxon>Digenea</taxon>
        <taxon>Plagiorchiida</taxon>
        <taxon>Troglotremata</taxon>
        <taxon>Troglotrematidae</taxon>
        <taxon>Paragonimus</taxon>
    </lineage>
</organism>
<feature type="region of interest" description="Disordered" evidence="1">
    <location>
        <begin position="936"/>
        <end position="973"/>
    </location>
</feature>
<dbReference type="Proteomes" id="UP000822476">
    <property type="component" value="Unassembled WGS sequence"/>
</dbReference>
<evidence type="ECO:0000256" key="1">
    <source>
        <dbReference type="SAM" id="MobiDB-lite"/>
    </source>
</evidence>
<dbReference type="InterPro" id="IPR045126">
    <property type="entry name" value="TRAPPC10/Trs130"/>
</dbReference>
<dbReference type="GO" id="GO:0005829">
    <property type="term" value="C:cytosol"/>
    <property type="evidence" value="ECO:0007669"/>
    <property type="project" value="GOC"/>
</dbReference>
<dbReference type="GO" id="GO:0006891">
    <property type="term" value="P:intra-Golgi vesicle-mediated transport"/>
    <property type="evidence" value="ECO:0007669"/>
    <property type="project" value="TreeGrafter"/>
</dbReference>
<reference evidence="3" key="1">
    <citation type="submission" date="2019-07" db="EMBL/GenBank/DDBJ databases">
        <title>Annotation for the trematode Paragonimus miyazaki's.</title>
        <authorList>
            <person name="Choi Y.-J."/>
        </authorList>
    </citation>
    <scope>NUCLEOTIDE SEQUENCE</scope>
    <source>
        <strain evidence="3">Japan</strain>
    </source>
</reference>
<dbReference type="PANTHER" id="PTHR13251:SF3">
    <property type="entry name" value="TRAFFICKING PROTEIN PARTICLE COMPLEX SUBUNIT 10"/>
    <property type="match status" value="1"/>
</dbReference>
<dbReference type="PANTHER" id="PTHR13251">
    <property type="entry name" value="EPILEPSY HOLOPROSENCEPHALY CANDIDATE 1/TMEM1"/>
    <property type="match status" value="1"/>
</dbReference>
<proteinExistence type="predicted"/>
<evidence type="ECO:0000259" key="2">
    <source>
        <dbReference type="Pfam" id="PF23036"/>
    </source>
</evidence>
<feature type="domain" description="TRAPPC10/Trs130 N-terminal" evidence="2">
    <location>
        <begin position="52"/>
        <end position="381"/>
    </location>
</feature>
<dbReference type="EMBL" id="JTDE01021626">
    <property type="protein sequence ID" value="KAF7232686.1"/>
    <property type="molecule type" value="Genomic_DNA"/>
</dbReference>
<dbReference type="OrthoDB" id="10256906at2759"/>
<evidence type="ECO:0000313" key="3">
    <source>
        <dbReference type="EMBL" id="KAF7232686.1"/>
    </source>
</evidence>
<accession>A0A8S9Y9I0</accession>
<sequence length="1522" mass="169281">MKFLSSFYSNSVHSTVRHVTVIVNKEILIFKRNPYFPLLDAPLPLVMISIPKPLISFAGHEGLVSELELRFLISLASEPTLWRYSKHNSPYAVHIEACFARFTADQLQSPVKVLSSGRPIRRLGSVQPLLYIYVISNNHTEYISGGVKQKIANWLSHLHAQNITDWLILMIDANSHSNVPKMWSRFNLPNQIRQDFHLPPTGQHILQLPDRRAVDEKVFQEAWTSLIRSLRKIIMEVFHLTIQDYNAHIQLLKDAQASPGWDFFEYLNRKEEVAELYLAVKGFEDALHEYYELEALFTNTTREFQGGADSQGPGWIEKLRSRPLCENGVYSFLSNYPFVSPTSGCHSSRLVRTRKATVFDIRAHLLSREFALLKTLNRVYEFPARALSHINSALEESKKFELCSTPVPAYCWALLCSLNCLELMGTSDKGSGEQACNSADSLSIVLGAAVAAACGLQTPAARQLDPLFTVGDTAVSAEASGFQLTDNVFLRVPDTVNPIAPPLAALVHRIYTRILSSTNMISKTLSAAVLSTIRSARMSLIELWTVVFVQLTRLGHVLSLWSMPKEAVRHSNLNLLTAIKMSIISSPHSADHATSAVHKHLTALLSSQSVYGEIYVAVAQTLIGFLRLLDQPRKAIYVWCLLANFLQHVQAKPDACDIYSTILAVYLRHNWPQLSVRIYLQLAYCLRMGIRESQGNMDAILEDFLKRYFHCCIVLSWAPPTCLEAALRSLKPTSNELVDLNRLTADWDPTISLDDFSSNDFWWSEAINIQQTLTDAPAWNASSMSSLPFIVERVTLEGACENGYQRVRLVLENRSHVSYKVRLQLKAAHPTEEDWRSLMNYGLVDDPTSSSRPSTPVLESKLSTVDLESVPTIHISSSDSFSPDAAGIRPVSFAVQRGNEFPGHPRSTSLIHADQERRRSSLLDLAASWATRPTWKSQDQLLGPDAPDEKSAQNSAANAAESIHSENRSSSSLAPPAFLRSAFSGSNFGQAKVKRSSSVSDAYDNARHSFSTAGGHTIGSSSVGSLPPWDNDVHAYFLKVCPDTNSSLLFTTNKIGDDNDTLTFRPGQNAVTLLANSPGFLIPATLRVSIFEAKMKETTVSKSTSQTPVKPLFTFCYSIQKWHFDSSWSSREILDSLLPKVRTAHSADQQAPINVVLGLREHVPIELEVGLLRFPLKPVPHLNLCRIVSKKTNPVHNVKLVNGYVVTAQEDTLTLSPTILVDGKVINSADATFDFTLDHQDGPVTVVAAVDDPERVLDAGDVQTEALPHTLIRLSRPVWMSAVTDHDEFALSMPSGYLCRLPVKVIRPLAIHLTVYASRRSEAVLFGIRIACMDVPNSGAVKKVILKPTTKPTCPLTYVLSNFELVVSGQYDSNNLISNPIYKSTRSGSTTNFSSNSPATTGTSLAGTKDSMLSLVTSDISDEVLLSENCIFGSPVDPRCTEVHVNRLCPVTLFWRFELDQFRPFVDKFNGRVVTLFHCTFRRLDDPNCESQLTFTRVIKKSVTPMGQRQASMNNMLSRARK</sequence>
<dbReference type="GO" id="GO:0034498">
    <property type="term" value="P:early endosome to Golgi transport"/>
    <property type="evidence" value="ECO:0007669"/>
    <property type="project" value="TreeGrafter"/>
</dbReference>
<dbReference type="GO" id="GO:1990071">
    <property type="term" value="C:TRAPPII protein complex"/>
    <property type="evidence" value="ECO:0007669"/>
    <property type="project" value="InterPro"/>
</dbReference>
<comment type="caution">
    <text evidence="3">The sequence shown here is derived from an EMBL/GenBank/DDBJ whole genome shotgun (WGS) entry which is preliminary data.</text>
</comment>
<gene>
    <name evidence="3" type="ORF">EG68_06246</name>
</gene>
<feature type="compositionally biased region" description="Low complexity" evidence="1">
    <location>
        <begin position="952"/>
        <end position="972"/>
    </location>
</feature>
<dbReference type="InterPro" id="IPR056913">
    <property type="entry name" value="TRAPPC10/Trs130_N"/>
</dbReference>
<evidence type="ECO:0000313" key="4">
    <source>
        <dbReference type="Proteomes" id="UP000822476"/>
    </source>
</evidence>
<dbReference type="Pfam" id="PF23036">
    <property type="entry name" value="TRAPPC10_1st"/>
    <property type="match status" value="1"/>
</dbReference>
<protein>
    <recommendedName>
        <fullName evidence="2">TRAPPC10/Trs130 N-terminal domain-containing protein</fullName>
    </recommendedName>
</protein>